<evidence type="ECO:0000313" key="3">
    <source>
        <dbReference type="Proteomes" id="UP001291623"/>
    </source>
</evidence>
<keyword evidence="1" id="KW-0732">Signal</keyword>
<organism evidence="2 3">
    <name type="scientific">Anisodus tanguticus</name>
    <dbReference type="NCBI Taxonomy" id="243964"/>
    <lineage>
        <taxon>Eukaryota</taxon>
        <taxon>Viridiplantae</taxon>
        <taxon>Streptophyta</taxon>
        <taxon>Embryophyta</taxon>
        <taxon>Tracheophyta</taxon>
        <taxon>Spermatophyta</taxon>
        <taxon>Magnoliopsida</taxon>
        <taxon>eudicotyledons</taxon>
        <taxon>Gunneridae</taxon>
        <taxon>Pentapetalae</taxon>
        <taxon>asterids</taxon>
        <taxon>lamiids</taxon>
        <taxon>Solanales</taxon>
        <taxon>Solanaceae</taxon>
        <taxon>Solanoideae</taxon>
        <taxon>Hyoscyameae</taxon>
        <taxon>Anisodus</taxon>
    </lineage>
</organism>
<comment type="caution">
    <text evidence="2">The sequence shown here is derived from an EMBL/GenBank/DDBJ whole genome shotgun (WGS) entry which is preliminary data.</text>
</comment>
<dbReference type="EMBL" id="JAVYJV010000004">
    <property type="protein sequence ID" value="KAK4373051.1"/>
    <property type="molecule type" value="Genomic_DNA"/>
</dbReference>
<keyword evidence="3" id="KW-1185">Reference proteome</keyword>
<feature type="chain" id="PRO_5042190999" evidence="1">
    <location>
        <begin position="23"/>
        <end position="101"/>
    </location>
</feature>
<accession>A0AAE1SNU5</accession>
<protein>
    <submittedName>
        <fullName evidence="2">Uncharacterized protein</fullName>
    </submittedName>
</protein>
<reference evidence="2" key="1">
    <citation type="submission" date="2023-12" db="EMBL/GenBank/DDBJ databases">
        <title>Genome assembly of Anisodus tanguticus.</title>
        <authorList>
            <person name="Wang Y.-J."/>
        </authorList>
    </citation>
    <scope>NUCLEOTIDE SEQUENCE</scope>
    <source>
        <strain evidence="2">KB-2021</strain>
        <tissue evidence="2">Leaf</tissue>
    </source>
</reference>
<sequence length="101" mass="11205">MNFTKVLVTFFLIVTLLANVEAVGENGLSCKAKCVLSCIFSKVPGCMSDCMKQCHIQISPEELNCNLACSIERCSKFKEDSKLMESCLGECSTKYCIKKDM</sequence>
<name>A0AAE1SNU5_9SOLA</name>
<feature type="signal peptide" evidence="1">
    <location>
        <begin position="1"/>
        <end position="22"/>
    </location>
</feature>
<dbReference type="Proteomes" id="UP001291623">
    <property type="component" value="Unassembled WGS sequence"/>
</dbReference>
<dbReference type="AlphaFoldDB" id="A0AAE1SNU5"/>
<gene>
    <name evidence="2" type="ORF">RND71_008435</name>
</gene>
<proteinExistence type="predicted"/>
<evidence type="ECO:0000256" key="1">
    <source>
        <dbReference type="SAM" id="SignalP"/>
    </source>
</evidence>
<evidence type="ECO:0000313" key="2">
    <source>
        <dbReference type="EMBL" id="KAK4373051.1"/>
    </source>
</evidence>